<comment type="catalytic activity">
    <reaction evidence="12">
        <text>2 a Fe(II)-siderophore + NADP(+) + H(+) = 2 a Fe(III)-siderophore + NADPH</text>
        <dbReference type="Rhea" id="RHEA:28795"/>
        <dbReference type="Rhea" id="RHEA-COMP:11342"/>
        <dbReference type="Rhea" id="RHEA-COMP:11344"/>
        <dbReference type="ChEBI" id="CHEBI:15378"/>
        <dbReference type="ChEBI" id="CHEBI:29033"/>
        <dbReference type="ChEBI" id="CHEBI:29034"/>
        <dbReference type="ChEBI" id="CHEBI:57783"/>
        <dbReference type="ChEBI" id="CHEBI:58349"/>
        <dbReference type="EC" id="1.16.1.9"/>
    </reaction>
</comment>
<gene>
    <name evidence="15" type="ORF">BJX63DRAFT_441764</name>
</gene>
<dbReference type="InterPro" id="IPR013112">
    <property type="entry name" value="FAD-bd_8"/>
</dbReference>
<dbReference type="InterPro" id="IPR017938">
    <property type="entry name" value="Riboflavin_synthase-like_b-brl"/>
</dbReference>
<evidence type="ECO:0000256" key="12">
    <source>
        <dbReference type="ARBA" id="ARBA00048483"/>
    </source>
</evidence>
<dbReference type="Gene3D" id="3.40.50.80">
    <property type="entry name" value="Nucleotide-binding domain of ferredoxin-NADP reductase (FNR) module"/>
    <property type="match status" value="1"/>
</dbReference>
<keyword evidence="16" id="KW-1185">Reference proteome</keyword>
<evidence type="ECO:0000256" key="6">
    <source>
        <dbReference type="ARBA" id="ARBA00022692"/>
    </source>
</evidence>
<evidence type="ECO:0000256" key="2">
    <source>
        <dbReference type="ARBA" id="ARBA00006278"/>
    </source>
</evidence>
<accession>A0ABR4GSK8</accession>
<comment type="similarity">
    <text evidence="2">Belongs to the ferric reductase (FRE) family.</text>
</comment>
<dbReference type="CDD" id="cd06186">
    <property type="entry name" value="NOX_Duox_like_FAD_NADP"/>
    <property type="match status" value="1"/>
</dbReference>
<dbReference type="PANTHER" id="PTHR32361">
    <property type="entry name" value="FERRIC/CUPRIC REDUCTASE TRANSMEMBRANE COMPONENT"/>
    <property type="match status" value="1"/>
</dbReference>
<sequence length="530" mass="61019">MEFVEYIYLLALVAIVVVLILHRLARAVSSWSTMPISCFGHRSVRHILLGYLVFPSVPTRFLGIDSLSPLRIILLILFVAGTGVCNIVHVENLLQASQRAAHICLVLLIPLFLSGGREFPARLLGVSLETYGFIHRMVGLMSVVQATIHVVIISRSIRFDVSHPTHLNGLVGGCMLLSLLFLPMIKRRIYEAFLVQHLACAITGLIAIWKHIQPTSTPSQWWLISCVSAFSFTSVLQMIRIMYRNFVFGRKSVRMSVRLHAEDIVHVRLSLPRPWIVRAGERISLGVPSLGVFYFFQTHPFTITWWEEDEHGHALSIALMFRSRTGFTRKLRECINPDQDYWAWIDGPFGPSLVQECGFARDVSDYGHILMVTSGIGIAAQLPYIKELLQRRHRAEVRTQRISLVWRLDRAGDWESARDWLQQLVQQDKGYMLEVTVYNPPEDNSVQQSHTFGEHKLITIIDDEVSWEQVFLSEKAEQKGKLLVTVSARRRIRRKMQKLVRESIRDNVELFELEFQPWREGRDWWSFLTP</sequence>
<keyword evidence="6 13" id="KW-0812">Transmembrane</keyword>
<evidence type="ECO:0000256" key="4">
    <source>
        <dbReference type="ARBA" id="ARBA00022448"/>
    </source>
</evidence>
<evidence type="ECO:0000259" key="14">
    <source>
        <dbReference type="PROSITE" id="PS51384"/>
    </source>
</evidence>
<feature type="transmembrane region" description="Helical" evidence="13">
    <location>
        <begin position="221"/>
        <end position="243"/>
    </location>
</feature>
<dbReference type="InterPro" id="IPR051410">
    <property type="entry name" value="Ferric/Cupric_Reductase"/>
</dbReference>
<dbReference type="SUPFAM" id="SSF63380">
    <property type="entry name" value="Riboflavin synthase domain-like"/>
    <property type="match status" value="1"/>
</dbReference>
<feature type="transmembrane region" description="Helical" evidence="13">
    <location>
        <begin position="189"/>
        <end position="209"/>
    </location>
</feature>
<evidence type="ECO:0000313" key="16">
    <source>
        <dbReference type="Proteomes" id="UP001610334"/>
    </source>
</evidence>
<keyword evidence="9" id="KW-0560">Oxidoreductase</keyword>
<dbReference type="SUPFAM" id="SSF52343">
    <property type="entry name" value="Ferredoxin reductase-like, C-terminal NADP-linked domain"/>
    <property type="match status" value="1"/>
</dbReference>
<organism evidence="15 16">
    <name type="scientific">Aspergillus granulosus</name>
    <dbReference type="NCBI Taxonomy" id="176169"/>
    <lineage>
        <taxon>Eukaryota</taxon>
        <taxon>Fungi</taxon>
        <taxon>Dikarya</taxon>
        <taxon>Ascomycota</taxon>
        <taxon>Pezizomycotina</taxon>
        <taxon>Eurotiomycetes</taxon>
        <taxon>Eurotiomycetidae</taxon>
        <taxon>Eurotiales</taxon>
        <taxon>Aspergillaceae</taxon>
        <taxon>Aspergillus</taxon>
        <taxon>Aspergillus subgen. Nidulantes</taxon>
    </lineage>
</organism>
<dbReference type="InterPro" id="IPR013130">
    <property type="entry name" value="Fe3_Rdtase_TM_dom"/>
</dbReference>
<reference evidence="15 16" key="1">
    <citation type="submission" date="2024-07" db="EMBL/GenBank/DDBJ databases">
        <title>Section-level genome sequencing and comparative genomics of Aspergillus sections Usti and Cavernicolus.</title>
        <authorList>
            <consortium name="Lawrence Berkeley National Laboratory"/>
            <person name="Nybo J.L."/>
            <person name="Vesth T.C."/>
            <person name="Theobald S."/>
            <person name="Frisvad J.C."/>
            <person name="Larsen T.O."/>
            <person name="Kjaerboelling I."/>
            <person name="Rothschild-Mancinelli K."/>
            <person name="Lyhne E.K."/>
            <person name="Kogle M.E."/>
            <person name="Barry K."/>
            <person name="Clum A."/>
            <person name="Na H."/>
            <person name="Ledsgaard L."/>
            <person name="Lin J."/>
            <person name="Lipzen A."/>
            <person name="Kuo A."/>
            <person name="Riley R."/>
            <person name="Mondo S."/>
            <person name="Labutti K."/>
            <person name="Haridas S."/>
            <person name="Pangalinan J."/>
            <person name="Salamov A.A."/>
            <person name="Simmons B.A."/>
            <person name="Magnuson J.K."/>
            <person name="Chen J."/>
            <person name="Drula E."/>
            <person name="Henrissat B."/>
            <person name="Wiebenga A."/>
            <person name="Lubbers R.J."/>
            <person name="Gomes A.C."/>
            <person name="Makela M.R."/>
            <person name="Stajich J."/>
            <person name="Grigoriev I.V."/>
            <person name="Mortensen U.H."/>
            <person name="De Vries R.P."/>
            <person name="Baker S.E."/>
            <person name="Andersen M.R."/>
        </authorList>
    </citation>
    <scope>NUCLEOTIDE SEQUENCE [LARGE SCALE GENOMIC DNA]</scope>
    <source>
        <strain evidence="15 16">CBS 588.65</strain>
    </source>
</reference>
<keyword evidence="8 13" id="KW-1133">Transmembrane helix</keyword>
<dbReference type="InterPro" id="IPR013121">
    <property type="entry name" value="Fe_red_NAD-bd_6"/>
</dbReference>
<feature type="transmembrane region" description="Helical" evidence="13">
    <location>
        <begin position="165"/>
        <end position="182"/>
    </location>
</feature>
<evidence type="ECO:0000256" key="13">
    <source>
        <dbReference type="SAM" id="Phobius"/>
    </source>
</evidence>
<evidence type="ECO:0000256" key="10">
    <source>
        <dbReference type="ARBA" id="ARBA00023065"/>
    </source>
</evidence>
<protein>
    <recommendedName>
        <fullName evidence="3">ferric-chelate reductase (NADPH)</fullName>
        <ecNumber evidence="3">1.16.1.9</ecNumber>
    </recommendedName>
</protein>
<dbReference type="Pfam" id="PF01794">
    <property type="entry name" value="Ferric_reduct"/>
    <property type="match status" value="1"/>
</dbReference>
<proteinExistence type="inferred from homology"/>
<name>A0ABR4GSK8_9EURO</name>
<dbReference type="Proteomes" id="UP001610334">
    <property type="component" value="Unassembled WGS sequence"/>
</dbReference>
<dbReference type="EMBL" id="JBFXLT010000235">
    <property type="protein sequence ID" value="KAL2801856.1"/>
    <property type="molecule type" value="Genomic_DNA"/>
</dbReference>
<evidence type="ECO:0000256" key="1">
    <source>
        <dbReference type="ARBA" id="ARBA00004651"/>
    </source>
</evidence>
<comment type="subcellular location">
    <subcellularLocation>
        <location evidence="1">Cell membrane</location>
        <topology evidence="1">Multi-pass membrane protein</topology>
    </subcellularLocation>
</comment>
<keyword evidence="10" id="KW-0406">Ion transport</keyword>
<keyword evidence="4" id="KW-0813">Transport</keyword>
<dbReference type="PROSITE" id="PS51384">
    <property type="entry name" value="FAD_FR"/>
    <property type="match status" value="1"/>
</dbReference>
<dbReference type="EC" id="1.16.1.9" evidence="3"/>
<evidence type="ECO:0000256" key="7">
    <source>
        <dbReference type="ARBA" id="ARBA00022982"/>
    </source>
</evidence>
<feature type="domain" description="FAD-binding FR-type" evidence="14">
    <location>
        <begin position="246"/>
        <end position="355"/>
    </location>
</feature>
<dbReference type="InterPro" id="IPR017927">
    <property type="entry name" value="FAD-bd_FR_type"/>
</dbReference>
<feature type="transmembrane region" description="Helical" evidence="13">
    <location>
        <begin position="133"/>
        <end position="153"/>
    </location>
</feature>
<evidence type="ECO:0000256" key="8">
    <source>
        <dbReference type="ARBA" id="ARBA00022989"/>
    </source>
</evidence>
<dbReference type="Pfam" id="PF08030">
    <property type="entry name" value="NAD_binding_6"/>
    <property type="match status" value="1"/>
</dbReference>
<keyword evidence="11 13" id="KW-0472">Membrane</keyword>
<evidence type="ECO:0000256" key="11">
    <source>
        <dbReference type="ARBA" id="ARBA00023136"/>
    </source>
</evidence>
<keyword evidence="5" id="KW-1003">Cell membrane</keyword>
<evidence type="ECO:0000256" key="3">
    <source>
        <dbReference type="ARBA" id="ARBA00012668"/>
    </source>
</evidence>
<comment type="caution">
    <text evidence="15">The sequence shown here is derived from an EMBL/GenBank/DDBJ whole genome shotgun (WGS) entry which is preliminary data.</text>
</comment>
<evidence type="ECO:0000313" key="15">
    <source>
        <dbReference type="EMBL" id="KAL2801856.1"/>
    </source>
</evidence>
<dbReference type="Pfam" id="PF08022">
    <property type="entry name" value="FAD_binding_8"/>
    <property type="match status" value="1"/>
</dbReference>
<evidence type="ECO:0000256" key="5">
    <source>
        <dbReference type="ARBA" id="ARBA00022475"/>
    </source>
</evidence>
<feature type="transmembrane region" description="Helical" evidence="13">
    <location>
        <begin position="6"/>
        <end position="25"/>
    </location>
</feature>
<dbReference type="PANTHER" id="PTHR32361:SF26">
    <property type="entry name" value="FAD-BINDING 8 DOMAIN-CONTAINING PROTEIN-RELATED"/>
    <property type="match status" value="1"/>
</dbReference>
<keyword evidence="7" id="KW-0249">Electron transport</keyword>
<dbReference type="InterPro" id="IPR039261">
    <property type="entry name" value="FNR_nucleotide-bd"/>
</dbReference>
<evidence type="ECO:0000256" key="9">
    <source>
        <dbReference type="ARBA" id="ARBA00023002"/>
    </source>
</evidence>
<feature type="transmembrane region" description="Helical" evidence="13">
    <location>
        <begin position="70"/>
        <end position="90"/>
    </location>
</feature>